<gene>
    <name evidence="3" type="ORF">I592_03425</name>
    <name evidence="2" type="ORF">UKC_00022</name>
</gene>
<reference evidence="2 4" key="1">
    <citation type="submission" date="2013-02" db="EMBL/GenBank/DDBJ databases">
        <title>The Genome Sequence of Enterococcus gilvus ATCC BAA-350.</title>
        <authorList>
            <consortium name="The Broad Institute Genome Sequencing Platform"/>
            <consortium name="The Broad Institute Genome Sequencing Center for Infectious Disease"/>
            <person name="Earl A.M."/>
            <person name="Gilmore M.S."/>
            <person name="Lebreton F."/>
            <person name="Walker B."/>
            <person name="Young S.K."/>
            <person name="Zeng Q."/>
            <person name="Gargeya S."/>
            <person name="Fitzgerald M."/>
            <person name="Haas B."/>
            <person name="Abouelleil A."/>
            <person name="Alvarado L."/>
            <person name="Arachchi H.M."/>
            <person name="Berlin A.M."/>
            <person name="Chapman S.B."/>
            <person name="Dewar J."/>
            <person name="Goldberg J."/>
            <person name="Griggs A."/>
            <person name="Gujja S."/>
            <person name="Hansen M."/>
            <person name="Howarth C."/>
            <person name="Imamovic A."/>
            <person name="Larimer J."/>
            <person name="McCowan C."/>
            <person name="Murphy C."/>
            <person name="Neiman D."/>
            <person name="Pearson M."/>
            <person name="Priest M."/>
            <person name="Roberts A."/>
            <person name="Saif S."/>
            <person name="Shea T."/>
            <person name="Sisk P."/>
            <person name="Sykes S."/>
            <person name="Wortman J."/>
            <person name="Nusbaum C."/>
            <person name="Birren B."/>
        </authorList>
    </citation>
    <scope>NUCLEOTIDE SEQUENCE [LARGE SCALE GENOMIC DNA]</scope>
    <source>
        <strain evidence="2 4">ATCC BAA-350</strain>
    </source>
</reference>
<evidence type="ECO:0000256" key="1">
    <source>
        <dbReference type="SAM" id="MobiDB-lite"/>
    </source>
</evidence>
<dbReference type="HOGENOM" id="CLU_3043203_0_0_9"/>
<proteinExistence type="predicted"/>
<reference evidence="3 5" key="2">
    <citation type="submission" date="2013-03" db="EMBL/GenBank/DDBJ databases">
        <title>The Genome Sequence of Enterococcus gilvus ATCC BAA-350 (PacBio/Illumina hybrid assembly).</title>
        <authorList>
            <consortium name="The Broad Institute Genomics Platform"/>
            <consortium name="The Broad Institute Genome Sequencing Center for Infectious Disease"/>
            <person name="Earl A."/>
            <person name="Russ C."/>
            <person name="Gilmore M."/>
            <person name="Surin D."/>
            <person name="Walker B."/>
            <person name="Young S."/>
            <person name="Zeng Q."/>
            <person name="Gargeya S."/>
            <person name="Fitzgerald M."/>
            <person name="Haas B."/>
            <person name="Abouelleil A."/>
            <person name="Allen A.W."/>
            <person name="Alvarado L."/>
            <person name="Arachchi H.M."/>
            <person name="Berlin A.M."/>
            <person name="Chapman S.B."/>
            <person name="Gainer-Dewar J."/>
            <person name="Goldberg J."/>
            <person name="Griggs A."/>
            <person name="Gujja S."/>
            <person name="Hansen M."/>
            <person name="Howarth C."/>
            <person name="Imamovic A."/>
            <person name="Ireland A."/>
            <person name="Larimer J."/>
            <person name="McCowan C."/>
            <person name="Murphy C."/>
            <person name="Pearson M."/>
            <person name="Poon T.W."/>
            <person name="Priest M."/>
            <person name="Roberts A."/>
            <person name="Saif S."/>
            <person name="Shea T."/>
            <person name="Sisk P."/>
            <person name="Sykes S."/>
            <person name="Wortman J."/>
            <person name="Nusbaum C."/>
            <person name="Birren B."/>
        </authorList>
    </citation>
    <scope>NUCLEOTIDE SEQUENCE [LARGE SCALE GENOMIC DNA]</scope>
    <source>
        <strain evidence="3 5">ATCC BAA-350</strain>
    </source>
</reference>
<sequence length="54" mass="5952">MSNLTGGDGYESILMKPYEEAIEKSKGQLTESANNDGIDTTQWWQGSKNNENNG</sequence>
<name>R2Y910_9ENTE</name>
<dbReference type="EMBL" id="AJDQ01000002">
    <property type="protein sequence ID" value="EOI58837.1"/>
    <property type="molecule type" value="Genomic_DNA"/>
</dbReference>
<evidence type="ECO:0000313" key="3">
    <source>
        <dbReference type="EMBL" id="EOW79286.1"/>
    </source>
</evidence>
<comment type="caution">
    <text evidence="2">The sequence shown here is derived from an EMBL/GenBank/DDBJ whole genome shotgun (WGS) entry which is preliminary data.</text>
</comment>
<feature type="region of interest" description="Disordered" evidence="1">
    <location>
        <begin position="24"/>
        <end position="54"/>
    </location>
</feature>
<dbReference type="PATRIC" id="fig|1158614.3.peg.17"/>
<evidence type="ECO:0000313" key="5">
    <source>
        <dbReference type="Proteomes" id="UP000014160"/>
    </source>
</evidence>
<accession>R2Y910</accession>
<dbReference type="RefSeq" id="WP_010778475.1">
    <property type="nucleotide sequence ID" value="NZ_KB946867.1"/>
</dbReference>
<dbReference type="Proteomes" id="UP000013750">
    <property type="component" value="Unassembled WGS sequence"/>
</dbReference>
<feature type="compositionally biased region" description="Polar residues" evidence="1">
    <location>
        <begin position="27"/>
        <end position="54"/>
    </location>
</feature>
<dbReference type="AlphaFoldDB" id="R2Y910"/>
<organism evidence="2 4">
    <name type="scientific">Enterococcus gilvus ATCC BAA-350</name>
    <dbReference type="NCBI Taxonomy" id="1158614"/>
    <lineage>
        <taxon>Bacteria</taxon>
        <taxon>Bacillati</taxon>
        <taxon>Bacillota</taxon>
        <taxon>Bacilli</taxon>
        <taxon>Lactobacillales</taxon>
        <taxon>Enterococcaceae</taxon>
        <taxon>Enterococcus</taxon>
    </lineage>
</organism>
<dbReference type="EMBL" id="ASWH01000002">
    <property type="protein sequence ID" value="EOW79286.1"/>
    <property type="molecule type" value="Genomic_DNA"/>
</dbReference>
<keyword evidence="5" id="KW-1185">Reference proteome</keyword>
<protein>
    <submittedName>
        <fullName evidence="2">Uncharacterized protein</fullName>
    </submittedName>
</protein>
<evidence type="ECO:0000313" key="4">
    <source>
        <dbReference type="Proteomes" id="UP000013750"/>
    </source>
</evidence>
<dbReference type="Proteomes" id="UP000014160">
    <property type="component" value="Unassembled WGS sequence"/>
</dbReference>
<evidence type="ECO:0000313" key="2">
    <source>
        <dbReference type="EMBL" id="EOI58837.1"/>
    </source>
</evidence>